<keyword evidence="6 19" id="KW-0808">Transferase</keyword>
<feature type="domain" description="GHMP kinase N-terminal" evidence="20">
    <location>
        <begin position="121"/>
        <end position="201"/>
    </location>
</feature>
<dbReference type="InterPro" id="IPR020568">
    <property type="entry name" value="Ribosomal_Su5_D2-typ_SF"/>
</dbReference>
<dbReference type="NCBIfam" id="TIGR00549">
    <property type="entry name" value="mevalon_kin"/>
    <property type="match status" value="1"/>
</dbReference>
<evidence type="ECO:0000259" key="20">
    <source>
        <dbReference type="Pfam" id="PF00288"/>
    </source>
</evidence>
<dbReference type="FunFam" id="3.30.70.890:FF:000003">
    <property type="entry name" value="Mevalonate kinase"/>
    <property type="match status" value="1"/>
</dbReference>
<accession>A0A9W8BND7</accession>
<reference evidence="22" key="1">
    <citation type="submission" date="2022-07" db="EMBL/GenBank/DDBJ databases">
        <title>Phylogenomic reconstructions and comparative analyses of Kickxellomycotina fungi.</title>
        <authorList>
            <person name="Reynolds N.K."/>
            <person name="Stajich J.E."/>
            <person name="Barry K."/>
            <person name="Grigoriev I.V."/>
            <person name="Crous P."/>
            <person name="Smith M.E."/>
        </authorList>
    </citation>
    <scope>NUCLEOTIDE SEQUENCE</scope>
    <source>
        <strain evidence="22">IMI 214461</strain>
    </source>
</reference>
<keyword evidence="14 19" id="KW-0443">Lipid metabolism</keyword>
<dbReference type="InterPro" id="IPR006203">
    <property type="entry name" value="GHMP_knse_ATP-bd_CS"/>
</dbReference>
<dbReference type="Pfam" id="PF00288">
    <property type="entry name" value="GHMP_kinases_N"/>
    <property type="match status" value="1"/>
</dbReference>
<evidence type="ECO:0000256" key="3">
    <source>
        <dbReference type="ARBA" id="ARBA00012103"/>
    </source>
</evidence>
<evidence type="ECO:0000313" key="23">
    <source>
        <dbReference type="Proteomes" id="UP001150907"/>
    </source>
</evidence>
<evidence type="ECO:0000256" key="5">
    <source>
        <dbReference type="ARBA" id="ARBA00022516"/>
    </source>
</evidence>
<evidence type="ECO:0000256" key="11">
    <source>
        <dbReference type="ARBA" id="ARBA00022842"/>
    </source>
</evidence>
<dbReference type="InterPro" id="IPR036554">
    <property type="entry name" value="GHMP_kinase_C_sf"/>
</dbReference>
<dbReference type="Gene3D" id="3.30.70.890">
    <property type="entry name" value="GHMP kinase, C-terminal domain"/>
    <property type="match status" value="1"/>
</dbReference>
<dbReference type="InterPro" id="IPR006204">
    <property type="entry name" value="GHMP_kinase_N_dom"/>
</dbReference>
<dbReference type="InterPro" id="IPR006205">
    <property type="entry name" value="Mev_gal_kin"/>
</dbReference>
<keyword evidence="9 19" id="KW-0418">Kinase</keyword>
<dbReference type="InterPro" id="IPR014721">
    <property type="entry name" value="Ribsml_uS5_D2-typ_fold_subgr"/>
</dbReference>
<evidence type="ECO:0000256" key="7">
    <source>
        <dbReference type="ARBA" id="ARBA00022723"/>
    </source>
</evidence>
<dbReference type="EC" id="2.7.1.36" evidence="3 19"/>
<dbReference type="GO" id="GO:0005829">
    <property type="term" value="C:cytosol"/>
    <property type="evidence" value="ECO:0007669"/>
    <property type="project" value="TreeGrafter"/>
</dbReference>
<evidence type="ECO:0000256" key="2">
    <source>
        <dbReference type="ARBA" id="ARBA00006495"/>
    </source>
</evidence>
<evidence type="ECO:0000256" key="19">
    <source>
        <dbReference type="RuleBase" id="RU363087"/>
    </source>
</evidence>
<evidence type="ECO:0000256" key="13">
    <source>
        <dbReference type="ARBA" id="ARBA00023011"/>
    </source>
</evidence>
<keyword evidence="5 19" id="KW-0444">Lipid biosynthesis</keyword>
<evidence type="ECO:0000256" key="14">
    <source>
        <dbReference type="ARBA" id="ARBA00023098"/>
    </source>
</evidence>
<dbReference type="GO" id="GO:0046872">
    <property type="term" value="F:metal ion binding"/>
    <property type="evidence" value="ECO:0007669"/>
    <property type="project" value="UniProtKB-KW"/>
</dbReference>
<dbReference type="PRINTS" id="PR00959">
    <property type="entry name" value="MEVGALKINASE"/>
</dbReference>
<dbReference type="InterPro" id="IPR013750">
    <property type="entry name" value="GHMP_kinase_C_dom"/>
</dbReference>
<keyword evidence="7" id="KW-0479">Metal-binding</keyword>
<keyword evidence="11" id="KW-0460">Magnesium</keyword>
<keyword evidence="8 19" id="KW-0547">Nucleotide-binding</keyword>
<sequence>MVSANNDWTPFVVSAPGKVILFGEHAVVYGKAAIAGSVDMRAYALVTPRNDNRARMAFPDIDIDVLFDGDTLPRLGSNDLVHPSEVEALVPEGINVSEGPGRIAILTFVYLYGSILAGRNEGAAGFNICVRSLLPVGAGLGSSAAFNVALSAALLQLSGQLQTDGSGAVDRKLINQWAFQGEQVAHGTPSGIDNSVATYGGFLKYVKGEASVSLNSRHALRVLITNTNVPKSTKALVAGVRSLRDRHPAVIDGILDTIHSIATSAAALFQSDSGDATDMAALELQVQDIIQINHGLLSTLGVSHASLERVRAITAARGLASKLTGAGGGGCALTLIPHGTPDDSVDAVERELAVEGFQCYRTVVGGGGVAITREVRGCSIEMWLRSLLDQQQQNTSQSCSDVFDIEIAGFAAFSAGSIAELKPE</sequence>
<dbReference type="GO" id="GO:0005524">
    <property type="term" value="F:ATP binding"/>
    <property type="evidence" value="ECO:0007669"/>
    <property type="project" value="UniProtKB-KW"/>
</dbReference>
<evidence type="ECO:0000256" key="8">
    <source>
        <dbReference type="ARBA" id="ARBA00022741"/>
    </source>
</evidence>
<evidence type="ECO:0000256" key="10">
    <source>
        <dbReference type="ARBA" id="ARBA00022840"/>
    </source>
</evidence>
<dbReference type="SUPFAM" id="SSF55060">
    <property type="entry name" value="GHMP Kinase, C-terminal domain"/>
    <property type="match status" value="1"/>
</dbReference>
<evidence type="ECO:0000256" key="6">
    <source>
        <dbReference type="ARBA" id="ARBA00022679"/>
    </source>
</evidence>
<dbReference type="GO" id="GO:0004496">
    <property type="term" value="F:mevalonate kinase activity"/>
    <property type="evidence" value="ECO:0007669"/>
    <property type="project" value="UniProtKB-EC"/>
</dbReference>
<comment type="caution">
    <text evidence="22">The sequence shown here is derived from an EMBL/GenBank/DDBJ whole genome shotgun (WGS) entry which is preliminary data.</text>
</comment>
<feature type="domain" description="GHMP kinase C-terminal" evidence="21">
    <location>
        <begin position="286"/>
        <end position="352"/>
    </location>
</feature>
<organism evidence="22 23">
    <name type="scientific">Coemansia thaxteri</name>
    <dbReference type="NCBI Taxonomy" id="2663907"/>
    <lineage>
        <taxon>Eukaryota</taxon>
        <taxon>Fungi</taxon>
        <taxon>Fungi incertae sedis</taxon>
        <taxon>Zoopagomycota</taxon>
        <taxon>Kickxellomycotina</taxon>
        <taxon>Kickxellomycetes</taxon>
        <taxon>Kickxellales</taxon>
        <taxon>Kickxellaceae</taxon>
        <taxon>Coemansia</taxon>
    </lineage>
</organism>
<evidence type="ECO:0000256" key="9">
    <source>
        <dbReference type="ARBA" id="ARBA00022777"/>
    </source>
</evidence>
<proteinExistence type="inferred from homology"/>
<dbReference type="EMBL" id="JANBQF010000017">
    <property type="protein sequence ID" value="KAJ2007816.1"/>
    <property type="molecule type" value="Genomic_DNA"/>
</dbReference>
<keyword evidence="15 19" id="KW-1207">Sterol metabolism</keyword>
<comment type="catalytic activity">
    <reaction evidence="17">
        <text>(R)-mevalonate + ATP = (R)-5-phosphomevalonate + ADP + H(+)</text>
        <dbReference type="Rhea" id="RHEA:17065"/>
        <dbReference type="ChEBI" id="CHEBI:15378"/>
        <dbReference type="ChEBI" id="CHEBI:30616"/>
        <dbReference type="ChEBI" id="CHEBI:36464"/>
        <dbReference type="ChEBI" id="CHEBI:58146"/>
        <dbReference type="ChEBI" id="CHEBI:456216"/>
        <dbReference type="EC" id="2.7.1.36"/>
    </reaction>
    <physiologicalReaction direction="left-to-right" evidence="17">
        <dbReference type="Rhea" id="RHEA:17066"/>
    </physiologicalReaction>
</comment>
<name>A0A9W8BND7_9FUNG</name>
<evidence type="ECO:0000256" key="12">
    <source>
        <dbReference type="ARBA" id="ARBA00022955"/>
    </source>
</evidence>
<dbReference type="GO" id="GO:0019287">
    <property type="term" value="P:isopentenyl diphosphate biosynthetic process, mevalonate pathway"/>
    <property type="evidence" value="ECO:0007669"/>
    <property type="project" value="TreeGrafter"/>
</dbReference>
<dbReference type="PANTHER" id="PTHR43290:SF2">
    <property type="entry name" value="MEVALONATE KINASE"/>
    <property type="match status" value="1"/>
</dbReference>
<keyword evidence="23" id="KW-1185">Reference proteome</keyword>
<evidence type="ECO:0000313" key="22">
    <source>
        <dbReference type="EMBL" id="KAJ2007816.1"/>
    </source>
</evidence>
<comment type="pathway">
    <text evidence="18 19">Isoprenoid biosynthesis; isopentenyl diphosphate biosynthesis via mevalonate pathway; isopentenyl diphosphate from (R)-mevalonate: step 1/3.</text>
</comment>
<comment type="subcellular location">
    <subcellularLocation>
        <location evidence="1 19">Cytoplasm</location>
    </subcellularLocation>
</comment>
<keyword evidence="4 19" id="KW-0963">Cytoplasm</keyword>
<keyword evidence="16 19" id="KW-0753">Steroid metabolism</keyword>
<evidence type="ECO:0000259" key="21">
    <source>
        <dbReference type="Pfam" id="PF08544"/>
    </source>
</evidence>
<keyword evidence="10 19" id="KW-0067">ATP-binding</keyword>
<dbReference type="AlphaFoldDB" id="A0A9W8BND7"/>
<evidence type="ECO:0000256" key="15">
    <source>
        <dbReference type="ARBA" id="ARBA00023166"/>
    </source>
</evidence>
<dbReference type="SUPFAM" id="SSF54211">
    <property type="entry name" value="Ribosomal protein S5 domain 2-like"/>
    <property type="match status" value="1"/>
</dbReference>
<keyword evidence="12 19" id="KW-0752">Steroid biosynthesis</keyword>
<dbReference type="Gene3D" id="3.30.230.10">
    <property type="match status" value="1"/>
</dbReference>
<gene>
    <name evidence="22" type="primary">ERG12</name>
    <name evidence="22" type="ORF">H4R26_000546</name>
</gene>
<dbReference type="Proteomes" id="UP001150907">
    <property type="component" value="Unassembled WGS sequence"/>
</dbReference>
<protein>
    <recommendedName>
        <fullName evidence="3 19">Mevalonate kinase</fullName>
        <shortName evidence="19">MK</shortName>
        <ecNumber evidence="3 19">2.7.1.36</ecNumber>
    </recommendedName>
</protein>
<dbReference type="Pfam" id="PF08544">
    <property type="entry name" value="GHMP_kinases_C"/>
    <property type="match status" value="1"/>
</dbReference>
<dbReference type="GO" id="GO:0016126">
    <property type="term" value="P:sterol biosynthetic process"/>
    <property type="evidence" value="ECO:0007669"/>
    <property type="project" value="UniProtKB-KW"/>
</dbReference>
<evidence type="ECO:0000256" key="17">
    <source>
        <dbReference type="ARBA" id="ARBA00029310"/>
    </source>
</evidence>
<evidence type="ECO:0000256" key="16">
    <source>
        <dbReference type="ARBA" id="ARBA00023221"/>
    </source>
</evidence>
<keyword evidence="13 19" id="KW-0756">Sterol biosynthesis</keyword>
<comment type="similarity">
    <text evidence="2 19">Belongs to the GHMP kinase family. Mevalonate kinase subfamily.</text>
</comment>
<dbReference type="PROSITE" id="PS00627">
    <property type="entry name" value="GHMP_KINASES_ATP"/>
    <property type="match status" value="1"/>
</dbReference>
<comment type="function">
    <text evidence="19">Mevalonate kinase; part of the second module of ergosterol biosynthesis pathway that includes the middle steps of the pathway. The second module is carried out in the vacuole and involves the formation of farnesyl diphosphate, which is also an important intermediate in the biosynthesis of ubiquinone, dolichol, heme and prenylated proteins.</text>
</comment>
<dbReference type="PANTHER" id="PTHR43290">
    <property type="entry name" value="MEVALONATE KINASE"/>
    <property type="match status" value="1"/>
</dbReference>
<evidence type="ECO:0000256" key="18">
    <source>
        <dbReference type="ARBA" id="ARBA00029438"/>
    </source>
</evidence>
<evidence type="ECO:0000256" key="4">
    <source>
        <dbReference type="ARBA" id="ARBA00022490"/>
    </source>
</evidence>
<dbReference type="OrthoDB" id="1652964at2759"/>
<evidence type="ECO:0000256" key="1">
    <source>
        <dbReference type="ARBA" id="ARBA00004496"/>
    </source>
</evidence>